<feature type="compositionally biased region" description="Polar residues" evidence="1">
    <location>
        <begin position="51"/>
        <end position="74"/>
    </location>
</feature>
<gene>
    <name evidence="2" type="ORF">CC78DRAFT_320118</name>
</gene>
<reference evidence="3" key="1">
    <citation type="journal article" date="2020" name="Stud. Mycol.">
        <title>101 Dothideomycetes genomes: A test case for predicting lifestyles and emergence of pathogens.</title>
        <authorList>
            <person name="Haridas S."/>
            <person name="Albert R."/>
            <person name="Binder M."/>
            <person name="Bloem J."/>
            <person name="LaButti K."/>
            <person name="Salamov A."/>
            <person name="Andreopoulos B."/>
            <person name="Baker S."/>
            <person name="Barry K."/>
            <person name="Bills G."/>
            <person name="Bluhm B."/>
            <person name="Cannon C."/>
            <person name="Castanera R."/>
            <person name="Culley D."/>
            <person name="Daum C."/>
            <person name="Ezra D."/>
            <person name="Gonzalez J."/>
            <person name="Henrissat B."/>
            <person name="Kuo A."/>
            <person name="Liang C."/>
            <person name="Lipzen A."/>
            <person name="Lutzoni F."/>
            <person name="Magnuson J."/>
            <person name="Mondo S."/>
            <person name="Nolan M."/>
            <person name="Ohm R."/>
            <person name="Pangilinan J."/>
            <person name="Park H.-J."/>
            <person name="Ramirez L."/>
            <person name="Alfaro M."/>
            <person name="Sun H."/>
            <person name="Tritt A."/>
            <person name="Yoshinaga Y."/>
            <person name="Zwiers L.-H."/>
            <person name="Turgeon B."/>
            <person name="Goodwin S."/>
            <person name="Spatafora J."/>
            <person name="Crous P."/>
            <person name="Grigoriev I."/>
        </authorList>
    </citation>
    <scope>NUCLEOTIDE SEQUENCE [LARGE SCALE GENOMIC DNA]</scope>
    <source>
        <strain evidence="3">CBS 304.66</strain>
    </source>
</reference>
<sequence>MSALSSTVIHPMTFQQPKSTARYRVSSYYDGQAVRVEEYRHRSHVVGLPDRSTTCREPQSSGQREESMQTSQSPQRHEKPHSIRNTKTVVTSTSIHVTPRASSLAKPRSKTTPIVIQSPLPNRGVSHNVSSIIEKSTIPTPPPTPRLDRLPTPELAGLDGTLFCDCCIDKPTIKFCASCGCRLFPFSS</sequence>
<evidence type="ECO:0000313" key="3">
    <source>
        <dbReference type="Proteomes" id="UP000800093"/>
    </source>
</evidence>
<keyword evidence="3" id="KW-1185">Reference proteome</keyword>
<evidence type="ECO:0000313" key="2">
    <source>
        <dbReference type="EMBL" id="KAF2262375.1"/>
    </source>
</evidence>
<comment type="caution">
    <text evidence="2">The sequence shown here is derived from an EMBL/GenBank/DDBJ whole genome shotgun (WGS) entry which is preliminary data.</text>
</comment>
<feature type="compositionally biased region" description="Polar residues" evidence="1">
    <location>
        <begin position="85"/>
        <end position="96"/>
    </location>
</feature>
<organism evidence="2 3">
    <name type="scientific">Lojkania enalia</name>
    <dbReference type="NCBI Taxonomy" id="147567"/>
    <lineage>
        <taxon>Eukaryota</taxon>
        <taxon>Fungi</taxon>
        <taxon>Dikarya</taxon>
        <taxon>Ascomycota</taxon>
        <taxon>Pezizomycotina</taxon>
        <taxon>Dothideomycetes</taxon>
        <taxon>Pleosporomycetidae</taxon>
        <taxon>Pleosporales</taxon>
        <taxon>Pleosporales incertae sedis</taxon>
        <taxon>Lojkania</taxon>
    </lineage>
</organism>
<dbReference type="OrthoDB" id="3788377at2759"/>
<protein>
    <submittedName>
        <fullName evidence="2">Uncharacterized protein</fullName>
    </submittedName>
</protein>
<evidence type="ECO:0000256" key="1">
    <source>
        <dbReference type="SAM" id="MobiDB-lite"/>
    </source>
</evidence>
<proteinExistence type="predicted"/>
<name>A0A9P4K998_9PLEO</name>
<feature type="region of interest" description="Disordered" evidence="1">
    <location>
        <begin position="43"/>
        <end position="121"/>
    </location>
</feature>
<dbReference type="EMBL" id="ML986641">
    <property type="protein sequence ID" value="KAF2262375.1"/>
    <property type="molecule type" value="Genomic_DNA"/>
</dbReference>
<dbReference type="Proteomes" id="UP000800093">
    <property type="component" value="Unassembled WGS sequence"/>
</dbReference>
<dbReference type="AlphaFoldDB" id="A0A9P4K998"/>
<accession>A0A9P4K998</accession>